<protein>
    <recommendedName>
        <fullName evidence="10">Major facilitator superfamily (MFS) profile domain-containing protein</fullName>
    </recommendedName>
</protein>
<dbReference type="InterPro" id="IPR036259">
    <property type="entry name" value="MFS_trans_sf"/>
</dbReference>
<evidence type="ECO:0000313" key="11">
    <source>
        <dbReference type="EMBL" id="RSH82096.1"/>
    </source>
</evidence>
<comment type="catalytic activity">
    <reaction evidence="7">
        <text>myo-inositol(out) + H(+)(out) = myo-inositol(in) + H(+)(in)</text>
        <dbReference type="Rhea" id="RHEA:60364"/>
        <dbReference type="ChEBI" id="CHEBI:15378"/>
        <dbReference type="ChEBI" id="CHEBI:17268"/>
    </reaction>
</comment>
<dbReference type="Pfam" id="PF00083">
    <property type="entry name" value="Sugar_tr"/>
    <property type="match status" value="1"/>
</dbReference>
<evidence type="ECO:0000256" key="6">
    <source>
        <dbReference type="ARBA" id="ARBA00023136"/>
    </source>
</evidence>
<dbReference type="RefSeq" id="XP_028476551.1">
    <property type="nucleotide sequence ID" value="XM_028623618.1"/>
</dbReference>
<feature type="transmembrane region" description="Helical" evidence="9">
    <location>
        <begin position="49"/>
        <end position="66"/>
    </location>
</feature>
<feature type="transmembrane region" description="Helical" evidence="9">
    <location>
        <begin position="106"/>
        <end position="127"/>
    </location>
</feature>
<keyword evidence="4 9" id="KW-0812">Transmembrane</keyword>
<dbReference type="PROSITE" id="PS50850">
    <property type="entry name" value="MFS"/>
    <property type="match status" value="1"/>
</dbReference>
<comment type="caution">
    <text evidence="11">The sequence shown here is derived from an EMBL/GenBank/DDBJ whole genome shotgun (WGS) entry which is preliminary data.</text>
</comment>
<feature type="transmembrane region" description="Helical" evidence="9">
    <location>
        <begin position="351"/>
        <end position="374"/>
    </location>
</feature>
<dbReference type="SUPFAM" id="SSF103473">
    <property type="entry name" value="MFS general substrate transporter"/>
    <property type="match status" value="1"/>
</dbReference>
<dbReference type="OrthoDB" id="8120565at2759"/>
<dbReference type="PANTHER" id="PTHR48022:SF2">
    <property type="entry name" value="PLASTIDIC GLUCOSE TRANSPORTER 4"/>
    <property type="match status" value="1"/>
</dbReference>
<dbReference type="AlphaFoldDB" id="A0A427XT79"/>
<dbReference type="InterPro" id="IPR020846">
    <property type="entry name" value="MFS_dom"/>
</dbReference>
<evidence type="ECO:0000256" key="7">
    <source>
        <dbReference type="ARBA" id="ARBA00049119"/>
    </source>
</evidence>
<feature type="transmembrane region" description="Helical" evidence="9">
    <location>
        <begin position="282"/>
        <end position="307"/>
    </location>
</feature>
<dbReference type="InterPro" id="IPR003663">
    <property type="entry name" value="Sugar/inositol_transpt"/>
</dbReference>
<dbReference type="PANTHER" id="PTHR48022">
    <property type="entry name" value="PLASTIDIC GLUCOSE TRANSPORTER 4"/>
    <property type="match status" value="1"/>
</dbReference>
<dbReference type="PRINTS" id="PR00171">
    <property type="entry name" value="SUGRTRNSPORT"/>
</dbReference>
<dbReference type="GO" id="GO:0005351">
    <property type="term" value="F:carbohydrate:proton symporter activity"/>
    <property type="evidence" value="ECO:0007669"/>
    <property type="project" value="TreeGrafter"/>
</dbReference>
<comment type="subcellular location">
    <subcellularLocation>
        <location evidence="1">Membrane</location>
        <topology evidence="1">Multi-pass membrane protein</topology>
    </subcellularLocation>
</comment>
<name>A0A427XT79_9TREE</name>
<dbReference type="NCBIfam" id="TIGR00879">
    <property type="entry name" value="SP"/>
    <property type="match status" value="1"/>
</dbReference>
<evidence type="ECO:0000256" key="5">
    <source>
        <dbReference type="ARBA" id="ARBA00022989"/>
    </source>
</evidence>
<feature type="transmembrane region" description="Helical" evidence="9">
    <location>
        <begin position="20"/>
        <end position="37"/>
    </location>
</feature>
<reference evidence="11 12" key="1">
    <citation type="submission" date="2018-11" db="EMBL/GenBank/DDBJ databases">
        <title>Genome sequence of Apiotrichum porosum DSM 27194.</title>
        <authorList>
            <person name="Aliyu H."/>
            <person name="Gorte O."/>
            <person name="Ochsenreither K."/>
        </authorList>
    </citation>
    <scope>NUCLEOTIDE SEQUENCE [LARGE SCALE GENOMIC DNA]</scope>
    <source>
        <strain evidence="11 12">DSM 27194</strain>
    </source>
</reference>
<organism evidence="11 12">
    <name type="scientific">Apiotrichum porosum</name>
    <dbReference type="NCBI Taxonomy" id="105984"/>
    <lineage>
        <taxon>Eukaryota</taxon>
        <taxon>Fungi</taxon>
        <taxon>Dikarya</taxon>
        <taxon>Basidiomycota</taxon>
        <taxon>Agaricomycotina</taxon>
        <taxon>Tremellomycetes</taxon>
        <taxon>Trichosporonales</taxon>
        <taxon>Trichosporonaceae</taxon>
        <taxon>Apiotrichum</taxon>
    </lineage>
</organism>
<dbReference type="GeneID" id="39592843"/>
<feature type="transmembrane region" description="Helical" evidence="9">
    <location>
        <begin position="319"/>
        <end position="339"/>
    </location>
</feature>
<dbReference type="EMBL" id="RSCE01000006">
    <property type="protein sequence ID" value="RSH82096.1"/>
    <property type="molecule type" value="Genomic_DNA"/>
</dbReference>
<feature type="transmembrane region" description="Helical" evidence="9">
    <location>
        <begin position="417"/>
        <end position="435"/>
    </location>
</feature>
<feature type="transmembrane region" description="Helical" evidence="9">
    <location>
        <begin position="72"/>
        <end position="94"/>
    </location>
</feature>
<evidence type="ECO:0000313" key="12">
    <source>
        <dbReference type="Proteomes" id="UP000279236"/>
    </source>
</evidence>
<comment type="similarity">
    <text evidence="2 8">Belongs to the major facilitator superfamily. Sugar transporter (TC 2.A.1.1) family.</text>
</comment>
<feature type="transmembrane region" description="Helical" evidence="9">
    <location>
        <begin position="386"/>
        <end position="405"/>
    </location>
</feature>
<evidence type="ECO:0000256" key="4">
    <source>
        <dbReference type="ARBA" id="ARBA00022692"/>
    </source>
</evidence>
<evidence type="ECO:0000259" key="10">
    <source>
        <dbReference type="PROSITE" id="PS50850"/>
    </source>
</evidence>
<keyword evidence="12" id="KW-1185">Reference proteome</keyword>
<evidence type="ECO:0000256" key="3">
    <source>
        <dbReference type="ARBA" id="ARBA00022448"/>
    </source>
</evidence>
<evidence type="ECO:0000256" key="2">
    <source>
        <dbReference type="ARBA" id="ARBA00010992"/>
    </source>
</evidence>
<feature type="transmembrane region" description="Helical" evidence="9">
    <location>
        <begin position="248"/>
        <end position="270"/>
    </location>
</feature>
<accession>A0A427XT79</accession>
<feature type="transmembrane region" description="Helical" evidence="9">
    <location>
        <begin position="147"/>
        <end position="168"/>
    </location>
</feature>
<keyword evidence="6 9" id="KW-0472">Membrane</keyword>
<keyword evidence="3 8" id="KW-0813">Transport</keyword>
<dbReference type="InterPro" id="IPR050360">
    <property type="entry name" value="MFS_Sugar_Transporters"/>
</dbReference>
<feature type="domain" description="Major facilitator superfamily (MFS) profile" evidence="10">
    <location>
        <begin position="1"/>
        <end position="439"/>
    </location>
</feature>
<dbReference type="PROSITE" id="PS00217">
    <property type="entry name" value="SUGAR_TRANSPORT_2"/>
    <property type="match status" value="1"/>
</dbReference>
<proteinExistence type="inferred from homology"/>
<evidence type="ECO:0000256" key="9">
    <source>
        <dbReference type="SAM" id="Phobius"/>
    </source>
</evidence>
<dbReference type="InterPro" id="IPR005829">
    <property type="entry name" value="Sugar_transporter_CS"/>
</dbReference>
<keyword evidence="5 9" id="KW-1133">Transmembrane helix</keyword>
<dbReference type="Proteomes" id="UP000279236">
    <property type="component" value="Unassembled WGS sequence"/>
</dbReference>
<gene>
    <name evidence="11" type="ORF">EHS24_008300</name>
</gene>
<dbReference type="Gene3D" id="1.20.1250.20">
    <property type="entry name" value="MFS general substrate transporter like domains"/>
    <property type="match status" value="1"/>
</dbReference>
<dbReference type="InterPro" id="IPR005828">
    <property type="entry name" value="MFS_sugar_transport-like"/>
</dbReference>
<dbReference type="GO" id="GO:0016020">
    <property type="term" value="C:membrane"/>
    <property type="evidence" value="ECO:0007669"/>
    <property type="project" value="UniProtKB-SubCell"/>
</dbReference>
<sequence>MAEFEHRYASTMNDPISKGMLTAILELGAFLAAMVAGPISDRYSRKYSISAWCIVFMLGVALQVGANNNVGYIYAGRWFAGMGVGALSTLVPMFNAELAPPGIRGTLVALQQLSICFGILVAYWVAYGTNFIGGTKYPGQSTAAWRIPLALQLVPAIALCAGIPFVPFSPRWLMLRDREEECLQVLCHLRDLPESDPEIQYEFGTLKAEHMAQKEAAVERYGVAHRSFKIELLEYCRLLSTPSLLKRVGLGAAAQGIGQWTGINAIIYYAPTVFAQLGLQGGTIGLLATGIVGVVQFFATIPGVLFVDNTGRRPLFMWGLGNMIISHAGVAAIVAVYGGHFDQHKAAGNGAVFLIYWYVAAYAFAYGPVGWVVVAETCPLDQRARGIGIASGTNWIMNFVVAWISPIMIERLGYKTFIVFMVCCIVGLLWVIFILPELKGLSLEEIDKLFDDKAGEHERLRHQRIARDIGLEKLEHDLRHQENATRDV</sequence>
<evidence type="ECO:0000256" key="8">
    <source>
        <dbReference type="RuleBase" id="RU003346"/>
    </source>
</evidence>
<evidence type="ECO:0000256" key="1">
    <source>
        <dbReference type="ARBA" id="ARBA00004141"/>
    </source>
</evidence>
<dbReference type="FunFam" id="1.20.1250.20:FF:000026">
    <property type="entry name" value="MFS quinate transporter QutD"/>
    <property type="match status" value="1"/>
</dbReference>